<dbReference type="InParanoid" id="A0A0C3PZ46"/>
<sequence length="54" mass="6140">MSGLDFIYSDSMVTAFLAVLHFKLNDIVHLMSRNQRNIHSSAWTALQTSSRLKS</sequence>
<reference evidence="2" key="2">
    <citation type="submission" date="2015-01" db="EMBL/GenBank/DDBJ databases">
        <title>Evolutionary Origins and Diversification of the Mycorrhizal Mutualists.</title>
        <authorList>
            <consortium name="DOE Joint Genome Institute"/>
            <consortium name="Mycorrhizal Genomics Consortium"/>
            <person name="Kohler A."/>
            <person name="Kuo A."/>
            <person name="Nagy L.G."/>
            <person name="Floudas D."/>
            <person name="Copeland A."/>
            <person name="Barry K.W."/>
            <person name="Cichocki N."/>
            <person name="Veneault-Fourrey C."/>
            <person name="LaButti K."/>
            <person name="Lindquist E.A."/>
            <person name="Lipzen A."/>
            <person name="Lundell T."/>
            <person name="Morin E."/>
            <person name="Murat C."/>
            <person name="Riley R."/>
            <person name="Ohm R."/>
            <person name="Sun H."/>
            <person name="Tunlid A."/>
            <person name="Henrissat B."/>
            <person name="Grigoriev I.V."/>
            <person name="Hibbett D.S."/>
            <person name="Martin F."/>
        </authorList>
    </citation>
    <scope>NUCLEOTIDE SEQUENCE [LARGE SCALE GENOMIC DNA]</scope>
    <source>
        <strain evidence="2">Marx 270</strain>
    </source>
</reference>
<organism evidence="1 2">
    <name type="scientific">Pisolithus tinctorius Marx 270</name>
    <dbReference type="NCBI Taxonomy" id="870435"/>
    <lineage>
        <taxon>Eukaryota</taxon>
        <taxon>Fungi</taxon>
        <taxon>Dikarya</taxon>
        <taxon>Basidiomycota</taxon>
        <taxon>Agaricomycotina</taxon>
        <taxon>Agaricomycetes</taxon>
        <taxon>Agaricomycetidae</taxon>
        <taxon>Boletales</taxon>
        <taxon>Sclerodermatineae</taxon>
        <taxon>Pisolithaceae</taxon>
        <taxon>Pisolithus</taxon>
    </lineage>
</organism>
<dbReference type="EMBL" id="KN831944">
    <property type="protein sequence ID" value="KIO15066.1"/>
    <property type="molecule type" value="Genomic_DNA"/>
</dbReference>
<dbReference type="AlphaFoldDB" id="A0A0C3PZ46"/>
<name>A0A0C3PZ46_PISTI</name>
<gene>
    <name evidence="1" type="ORF">M404DRAFT_991764</name>
</gene>
<accession>A0A0C3PZ46</accession>
<evidence type="ECO:0000313" key="2">
    <source>
        <dbReference type="Proteomes" id="UP000054217"/>
    </source>
</evidence>
<evidence type="ECO:0000313" key="1">
    <source>
        <dbReference type="EMBL" id="KIO15066.1"/>
    </source>
</evidence>
<keyword evidence="2" id="KW-1185">Reference proteome</keyword>
<reference evidence="1 2" key="1">
    <citation type="submission" date="2014-04" db="EMBL/GenBank/DDBJ databases">
        <authorList>
            <consortium name="DOE Joint Genome Institute"/>
            <person name="Kuo A."/>
            <person name="Kohler A."/>
            <person name="Costa M.D."/>
            <person name="Nagy L.G."/>
            <person name="Floudas D."/>
            <person name="Copeland A."/>
            <person name="Barry K.W."/>
            <person name="Cichocki N."/>
            <person name="Veneault-Fourrey C."/>
            <person name="LaButti K."/>
            <person name="Lindquist E.A."/>
            <person name="Lipzen A."/>
            <person name="Lundell T."/>
            <person name="Morin E."/>
            <person name="Murat C."/>
            <person name="Sun H."/>
            <person name="Tunlid A."/>
            <person name="Henrissat B."/>
            <person name="Grigoriev I.V."/>
            <person name="Hibbett D.S."/>
            <person name="Martin F."/>
            <person name="Nordberg H.P."/>
            <person name="Cantor M.N."/>
            <person name="Hua S.X."/>
        </authorList>
    </citation>
    <scope>NUCLEOTIDE SEQUENCE [LARGE SCALE GENOMIC DNA]</scope>
    <source>
        <strain evidence="1 2">Marx 270</strain>
    </source>
</reference>
<dbReference type="HOGENOM" id="CLU_3051310_0_0_1"/>
<dbReference type="Proteomes" id="UP000054217">
    <property type="component" value="Unassembled WGS sequence"/>
</dbReference>
<proteinExistence type="predicted"/>
<protein>
    <submittedName>
        <fullName evidence="1">Uncharacterized protein</fullName>
    </submittedName>
</protein>